<dbReference type="InterPro" id="IPR050904">
    <property type="entry name" value="Adhesion/Biosynth-related"/>
</dbReference>
<dbReference type="PANTHER" id="PTHR10900">
    <property type="entry name" value="PERIOSTIN-RELATED"/>
    <property type="match status" value="1"/>
</dbReference>
<feature type="domain" description="FAS1" evidence="1">
    <location>
        <begin position="549"/>
        <end position="724"/>
    </location>
</feature>
<sequence length="732" mass="81335">MVPGEQGCTGVKPLKNVLETARDLGAYKFVQYIEQSGLDTELAKRGVHTLFAPLDSAFESKPTLLTLATLHDTTLSMSVLLSDENNSQIQFKLTLLTLVTLHDMTLSMSVLLSDENNSQGQFKPTLHTLATLHDTTLSMSVLLSDKNNSQVQFKLTLLTLVTFHDTTLSINVLLSEKNNSQELPREQKARLENYRGNPDNPILLYHLLGRKLTSQSFKADLLVESRYEGHKLRINKYSNGMETVNCVTIARKDQEASNGIVHIVDSLLDPAFTVQRDLTEIVAQDGRFSELAKAMEKTEFVNKMRHNRQPCTFLAPSDEAFQKIPQSRLDKIMANKEAKEALLENHVIQHPMCLPAVLGEHKVRTMGEDKMVFDCDKRGVTLEGKRLRADFTMGENGVIYMVDDVLVPDRAKSILQLAEQEKLYTFMQLVRTSGLDDALENFGEYTIFAPSEAAMHCPHVLSGYKCACPISTCLCPCEQVLMSSQATSVQAPSVHVSVLVLMSLDEQNPLRLQVYRKSIGVEDALIEKPDIDGMNGCIHVINKALSPVNTSAGDILRQDGNFSIFLTAMEKVMEKNPQTLELQKPGSSYTFFVPTDQAFNKLGSARLHRIMGDSTYLTKSSTKSLETTTCSGHSTTSSVNSTEAFSSACSASMFVTVTEGNTEDLADTTIKNHLVEDMYASEGFRSDLFYDVQTRQNVVVNDATMTRCDLLNTNGVIHVINKVLLPDHHIED</sequence>
<feature type="domain" description="FAS1" evidence="1">
    <location>
        <begin position="275"/>
        <end position="406"/>
    </location>
</feature>
<evidence type="ECO:0000313" key="2">
    <source>
        <dbReference type="EMBL" id="CAD7402400.1"/>
    </source>
</evidence>
<dbReference type="SUPFAM" id="SSF82153">
    <property type="entry name" value="FAS1 domain"/>
    <property type="match status" value="4"/>
</dbReference>
<dbReference type="Gene3D" id="2.30.180.10">
    <property type="entry name" value="FAS1 domain"/>
    <property type="match status" value="4"/>
</dbReference>
<evidence type="ECO:0000259" key="1">
    <source>
        <dbReference type="PROSITE" id="PS50213"/>
    </source>
</evidence>
<dbReference type="InterPro" id="IPR036378">
    <property type="entry name" value="FAS1_dom_sf"/>
</dbReference>
<dbReference type="EMBL" id="OC318530">
    <property type="protein sequence ID" value="CAD7402400.1"/>
    <property type="molecule type" value="Genomic_DNA"/>
</dbReference>
<dbReference type="InterPro" id="IPR000782">
    <property type="entry name" value="FAS1_domain"/>
</dbReference>
<dbReference type="FunFam" id="2.30.180.10:FF:000032">
    <property type="entry name" value="Fasciclin domain-containing protein, putative"/>
    <property type="match status" value="1"/>
</dbReference>
<organism evidence="2">
    <name type="scientific">Timema cristinae</name>
    <name type="common">Walking stick</name>
    <dbReference type="NCBI Taxonomy" id="61476"/>
    <lineage>
        <taxon>Eukaryota</taxon>
        <taxon>Metazoa</taxon>
        <taxon>Ecdysozoa</taxon>
        <taxon>Arthropoda</taxon>
        <taxon>Hexapoda</taxon>
        <taxon>Insecta</taxon>
        <taxon>Pterygota</taxon>
        <taxon>Neoptera</taxon>
        <taxon>Polyneoptera</taxon>
        <taxon>Phasmatodea</taxon>
        <taxon>Timematodea</taxon>
        <taxon>Timematoidea</taxon>
        <taxon>Timematidae</taxon>
        <taxon>Timema</taxon>
    </lineage>
</organism>
<name>A0A7R9CWW1_TIMCR</name>
<dbReference type="PROSITE" id="PS50213">
    <property type="entry name" value="FAS1"/>
    <property type="match status" value="4"/>
</dbReference>
<dbReference type="GO" id="GO:0005615">
    <property type="term" value="C:extracellular space"/>
    <property type="evidence" value="ECO:0007669"/>
    <property type="project" value="TreeGrafter"/>
</dbReference>
<dbReference type="AlphaFoldDB" id="A0A7R9CWW1"/>
<feature type="domain" description="FAS1" evidence="1">
    <location>
        <begin position="410"/>
        <end position="545"/>
    </location>
</feature>
<reference evidence="2" key="1">
    <citation type="submission" date="2020-11" db="EMBL/GenBank/DDBJ databases">
        <authorList>
            <person name="Tran Van P."/>
        </authorList>
    </citation>
    <scope>NUCLEOTIDE SEQUENCE</scope>
</reference>
<dbReference type="Pfam" id="PF02469">
    <property type="entry name" value="Fasciclin"/>
    <property type="match status" value="3"/>
</dbReference>
<feature type="domain" description="FAS1" evidence="1">
    <location>
        <begin position="11"/>
        <end position="268"/>
    </location>
</feature>
<dbReference type="PANTHER" id="PTHR10900:SF114">
    <property type="entry name" value="FAS1 DOMAIN-CONTAINING PROTEIN"/>
    <property type="match status" value="1"/>
</dbReference>
<protein>
    <recommendedName>
        <fullName evidence="1">FAS1 domain-containing protein</fullName>
    </recommendedName>
</protein>
<dbReference type="SMART" id="SM00554">
    <property type="entry name" value="FAS1"/>
    <property type="match status" value="4"/>
</dbReference>
<accession>A0A7R9CWW1</accession>
<gene>
    <name evidence="2" type="ORF">TCEB3V08_LOCUS6471</name>
</gene>
<proteinExistence type="predicted"/>